<proteinExistence type="predicted"/>
<reference evidence="1" key="2">
    <citation type="journal article" date="2015" name="Data Brief">
        <title>Shoot transcriptome of the giant reed, Arundo donax.</title>
        <authorList>
            <person name="Barrero R.A."/>
            <person name="Guerrero F.D."/>
            <person name="Moolhuijzen P."/>
            <person name="Goolsby J.A."/>
            <person name="Tidwell J."/>
            <person name="Bellgard S.E."/>
            <person name="Bellgard M.I."/>
        </authorList>
    </citation>
    <scope>NUCLEOTIDE SEQUENCE</scope>
    <source>
        <tissue evidence="1">Shoot tissue taken approximately 20 cm above the soil surface</tissue>
    </source>
</reference>
<dbReference type="AlphaFoldDB" id="A0A0A8ZAF4"/>
<evidence type="ECO:0000313" key="1">
    <source>
        <dbReference type="EMBL" id="JAD33700.1"/>
    </source>
</evidence>
<reference evidence="1" key="1">
    <citation type="submission" date="2014-09" db="EMBL/GenBank/DDBJ databases">
        <authorList>
            <person name="Magalhaes I.L.F."/>
            <person name="Oliveira U."/>
            <person name="Santos F.R."/>
            <person name="Vidigal T.H.D.A."/>
            <person name="Brescovit A.D."/>
            <person name="Santos A.J."/>
        </authorList>
    </citation>
    <scope>NUCLEOTIDE SEQUENCE</scope>
    <source>
        <tissue evidence="1">Shoot tissue taken approximately 20 cm above the soil surface</tissue>
    </source>
</reference>
<accession>A0A0A8ZAF4</accession>
<dbReference type="EMBL" id="GBRH01264195">
    <property type="protein sequence ID" value="JAD33700.1"/>
    <property type="molecule type" value="Transcribed_RNA"/>
</dbReference>
<organism evidence="1">
    <name type="scientific">Arundo donax</name>
    <name type="common">Giant reed</name>
    <name type="synonym">Donax arundinaceus</name>
    <dbReference type="NCBI Taxonomy" id="35708"/>
    <lineage>
        <taxon>Eukaryota</taxon>
        <taxon>Viridiplantae</taxon>
        <taxon>Streptophyta</taxon>
        <taxon>Embryophyta</taxon>
        <taxon>Tracheophyta</taxon>
        <taxon>Spermatophyta</taxon>
        <taxon>Magnoliopsida</taxon>
        <taxon>Liliopsida</taxon>
        <taxon>Poales</taxon>
        <taxon>Poaceae</taxon>
        <taxon>PACMAD clade</taxon>
        <taxon>Arundinoideae</taxon>
        <taxon>Arundineae</taxon>
        <taxon>Arundo</taxon>
    </lineage>
</organism>
<sequence>MNDFSPKYEALKSLYDQLSIFTAHS</sequence>
<name>A0A0A8ZAF4_ARUDO</name>
<protein>
    <submittedName>
        <fullName evidence="1">Uncharacterized protein</fullName>
    </submittedName>
</protein>